<dbReference type="Gene3D" id="1.20.120.450">
    <property type="entry name" value="dinb family like domain"/>
    <property type="match status" value="1"/>
</dbReference>
<sequence length="159" mass="18507">MQEGLLTPAIATTVTRLTSHVLDMPLRARDLDLDEWLAKPNPAKWSKLEILGHLVDSAINNLKRFTDVQYLPQPYRITPYQQDDLVTINAYQQLPFDHILQMWIGLNQQILYVIANLPADKLSHQVIIPNGEVKTLGWWIDDYADHMEHHLRQIFYPKT</sequence>
<dbReference type="InterPro" id="IPR034660">
    <property type="entry name" value="DinB/YfiT-like"/>
</dbReference>
<dbReference type="Pfam" id="PF12867">
    <property type="entry name" value="DinB_2"/>
    <property type="match status" value="1"/>
</dbReference>
<protein>
    <submittedName>
        <fullName evidence="2">DinB family protein</fullName>
    </submittedName>
</protein>
<dbReference type="EMBL" id="SGXA01000002">
    <property type="protein sequence ID" value="RZS72534.1"/>
    <property type="molecule type" value="Genomic_DNA"/>
</dbReference>
<dbReference type="AlphaFoldDB" id="A0A4Q7MWU6"/>
<name>A0A4Q7MWU6_9BACT</name>
<accession>A0A4Q7MWU6</accession>
<comment type="caution">
    <text evidence="2">The sequence shown here is derived from an EMBL/GenBank/DDBJ whole genome shotgun (WGS) entry which is preliminary data.</text>
</comment>
<dbReference type="Proteomes" id="UP000293874">
    <property type="component" value="Unassembled WGS sequence"/>
</dbReference>
<organism evidence="2 3">
    <name type="scientific">Pseudobacter ginsenosidimutans</name>
    <dbReference type="NCBI Taxonomy" id="661488"/>
    <lineage>
        <taxon>Bacteria</taxon>
        <taxon>Pseudomonadati</taxon>
        <taxon>Bacteroidota</taxon>
        <taxon>Chitinophagia</taxon>
        <taxon>Chitinophagales</taxon>
        <taxon>Chitinophagaceae</taxon>
        <taxon>Pseudobacter</taxon>
    </lineage>
</organism>
<evidence type="ECO:0000313" key="2">
    <source>
        <dbReference type="EMBL" id="RZS72534.1"/>
    </source>
</evidence>
<evidence type="ECO:0000313" key="3">
    <source>
        <dbReference type="Proteomes" id="UP000293874"/>
    </source>
</evidence>
<gene>
    <name evidence="2" type="ORF">EV199_4455</name>
</gene>
<proteinExistence type="predicted"/>
<dbReference type="RefSeq" id="WP_130542941.1">
    <property type="nucleotide sequence ID" value="NZ_CP042431.1"/>
</dbReference>
<dbReference type="OrthoDB" id="9793216at2"/>
<keyword evidence="3" id="KW-1185">Reference proteome</keyword>
<feature type="domain" description="DinB-like" evidence="1">
    <location>
        <begin position="27"/>
        <end position="154"/>
    </location>
</feature>
<reference evidence="2 3" key="1">
    <citation type="submission" date="2019-02" db="EMBL/GenBank/DDBJ databases">
        <title>Genomic Encyclopedia of Type Strains, Phase IV (KMG-IV): sequencing the most valuable type-strain genomes for metagenomic binning, comparative biology and taxonomic classification.</title>
        <authorList>
            <person name="Goeker M."/>
        </authorList>
    </citation>
    <scope>NUCLEOTIDE SEQUENCE [LARGE SCALE GENOMIC DNA]</scope>
    <source>
        <strain evidence="2 3">DSM 18116</strain>
    </source>
</reference>
<dbReference type="InterPro" id="IPR024775">
    <property type="entry name" value="DinB-like"/>
</dbReference>
<evidence type="ECO:0000259" key="1">
    <source>
        <dbReference type="Pfam" id="PF12867"/>
    </source>
</evidence>
<dbReference type="SUPFAM" id="SSF109854">
    <property type="entry name" value="DinB/YfiT-like putative metalloenzymes"/>
    <property type="match status" value="1"/>
</dbReference>